<evidence type="ECO:0000313" key="1">
    <source>
        <dbReference type="EMBL" id="QHJ00543.1"/>
    </source>
</evidence>
<gene>
    <name evidence="1" type="ORF">GT347_22730</name>
</gene>
<dbReference type="AlphaFoldDB" id="A0A857JC59"/>
<accession>A0A857JC59</accession>
<dbReference type="RefSeq" id="WP_160554353.1">
    <property type="nucleotide sequence ID" value="NZ_CP047650.1"/>
</dbReference>
<keyword evidence="2" id="KW-1185">Reference proteome</keyword>
<proteinExistence type="predicted"/>
<reference evidence="1 2" key="1">
    <citation type="submission" date="2020-01" db="EMBL/GenBank/DDBJ databases">
        <title>Genome sequencing of strain KACC 21265.</title>
        <authorList>
            <person name="Heo J."/>
            <person name="Kim S.-J."/>
            <person name="Kim J.-S."/>
            <person name="Hong S.-B."/>
            <person name="Kwon S.-W."/>
        </authorList>
    </citation>
    <scope>NUCLEOTIDE SEQUENCE [LARGE SCALE GENOMIC DNA]</scope>
    <source>
        <strain evidence="1 2">KACC 21265</strain>
    </source>
</reference>
<name>A0A857JC59_9BURK</name>
<organism evidence="1 2">
    <name type="scientific">Xylophilus rhododendri</name>
    <dbReference type="NCBI Taxonomy" id="2697032"/>
    <lineage>
        <taxon>Bacteria</taxon>
        <taxon>Pseudomonadati</taxon>
        <taxon>Pseudomonadota</taxon>
        <taxon>Betaproteobacteria</taxon>
        <taxon>Burkholderiales</taxon>
        <taxon>Xylophilus</taxon>
    </lineage>
</organism>
<dbReference type="EMBL" id="CP047650">
    <property type="protein sequence ID" value="QHJ00543.1"/>
    <property type="molecule type" value="Genomic_DNA"/>
</dbReference>
<dbReference type="KEGG" id="xyk:GT347_22730"/>
<evidence type="ECO:0000313" key="2">
    <source>
        <dbReference type="Proteomes" id="UP000464787"/>
    </source>
</evidence>
<dbReference type="Proteomes" id="UP000464787">
    <property type="component" value="Chromosome"/>
</dbReference>
<protein>
    <submittedName>
        <fullName evidence="1">Uncharacterized protein</fullName>
    </submittedName>
</protein>
<sequence length="544" mass="59851">MQTAPPSTPTPSAAPLAVPAACIDDLPTETLIQIADQVYAGGPQDGARQPQSVLQQLLDLSSLNARWHKACEDAVKAARNSVDIEEQPAGTALAAALRRLRKVAAGLQAPSWRTLAQRVSAMDREALKKTTRRYLARWPVQPPPRSRIRGWSLQRDRHLAAFAAIAIDRDSRLLETFMRLLPESGPHMPRLVSTLIDRIIVKKRSARIAGMLHRLVDSLPAYCQPSFQAVRTCLRNGEAARCPLPKKLERVTQAPAWLQARLLPPLADRIEVPARADKRFSAPLLRSLIQAIRALPERHGVRVLTEVAAAGWEDLRCALLLQCLRKLPEDPARAAAHLKRSLAIFDPQARLNGNDAVLALTRVLAYATRQLGRHGLPVVLLLLRLLSERLEGVQAQHRHGLIVMCKDYAAGLPPAASGLLSILACGLLPPHGETRLGVFRHQLLWLSAQERWLATDVFWVMREPALGLPSYLLMGCLDALARVFVHVKQHDEARAEVALAELLYQLPPACRSQAVTHVREYSRGLAERGAAPPLPAVRIDAAGP</sequence>